<feature type="signal peptide" evidence="1">
    <location>
        <begin position="1"/>
        <end position="23"/>
    </location>
</feature>
<dbReference type="GO" id="GO:0005975">
    <property type="term" value="P:carbohydrate metabolic process"/>
    <property type="evidence" value="ECO:0007669"/>
    <property type="project" value="InterPro"/>
</dbReference>
<organism evidence="2 3">
    <name type="scientific">Heterobasidion irregulare (strain TC 32-1)</name>
    <dbReference type="NCBI Taxonomy" id="747525"/>
    <lineage>
        <taxon>Eukaryota</taxon>
        <taxon>Fungi</taxon>
        <taxon>Dikarya</taxon>
        <taxon>Basidiomycota</taxon>
        <taxon>Agaricomycotina</taxon>
        <taxon>Agaricomycetes</taxon>
        <taxon>Russulales</taxon>
        <taxon>Bondarzewiaceae</taxon>
        <taxon>Heterobasidion</taxon>
        <taxon>Heterobasidion annosum species complex</taxon>
    </lineage>
</organism>
<dbReference type="GO" id="GO:0003824">
    <property type="term" value="F:catalytic activity"/>
    <property type="evidence" value="ECO:0007669"/>
    <property type="project" value="UniProtKB-ARBA"/>
</dbReference>
<sequence length="787" mass="84950">MHRTSCFLTVTLHLLLITSPASAQSTAIDRHALVTRYNPSRSFSSLYQNASALLNYTTPLSTGNGNLAFNADLTGLHTLLPFPTLSSWSFKNDSLPPNRTLADLATYRGVRWPAQGGRTDVQYLFGVGGEDAVVEQWLIANPNRADLGRVGFVLLDPDDEAPRAIGAEDVSEAHQTLDLWTGALTSTFTLAPFADAPVTVRTACDPAHDALAIAIASPLLVKGTLGVFLDFPWSDGSQKFGAPFVGSYAAADVGKHETVLSVGGVGGGGDAAKAIWASVRHTMNATFHTTVYSDGEGNSFAIARDGLDTHRYTIRPAPRTGEFSLAVAFSPTHPQTTAPSPHLRAFAIMQASAAAWTSYWSTGGFVDLVSGTNFSDPRADELQRRVILSRYLMRVNAAGDAPPQESGLVNNGWYGKFHMEEYFWHAAHWALWSNQDILRRSSSIYGRFLSSALARAQAQGWVGRDGRGAGARWPKMTDDTGREAPGEINELLIWEQPHALVFAEYERRAAVSAGAGGGGGGGGKAGPAERAVLEKWAPVVRATADWMAAYAWRNASTGWYGLGAPMYVVSEDTAPNATRNPAFELAYWRLGLGLASGWLARLGEEVPGGWEEVRKGLAPLPLEGGLYAVYEGIGEGWWDVEGYVDDHPALVGLYGWLPATEGLDLRVQMRTVERVWEGWNFTNCWGWDFSMLAMSAARMGEKEKAVAWLLDPLFAFDEVGMPVGGVRVPTPYFPGAGALLYAVAMMAGGWDGDGYPGNRRGEFNGSRKGVGFPDGWDVRAEGLMKAM</sequence>
<name>W4JQ77_HETIT</name>
<dbReference type="STRING" id="747525.W4JQ77"/>
<keyword evidence="1" id="KW-0732">Signal</keyword>
<dbReference type="Proteomes" id="UP000030671">
    <property type="component" value="Unassembled WGS sequence"/>
</dbReference>
<dbReference type="GeneID" id="20666961"/>
<dbReference type="InterPro" id="IPR012341">
    <property type="entry name" value="6hp_glycosidase-like_sf"/>
</dbReference>
<gene>
    <name evidence="2" type="ORF">HETIRDRAFT_126950</name>
</gene>
<dbReference type="AlphaFoldDB" id="W4JQ77"/>
<dbReference type="EMBL" id="KI925466">
    <property type="protein sequence ID" value="ETW75235.1"/>
    <property type="molecule type" value="Genomic_DNA"/>
</dbReference>
<dbReference type="OrthoDB" id="3534988at2759"/>
<evidence type="ECO:0000313" key="3">
    <source>
        <dbReference type="Proteomes" id="UP000030671"/>
    </source>
</evidence>
<feature type="chain" id="PRO_5004844935" description="Glycoside hydrolase family 65 protein" evidence="1">
    <location>
        <begin position="24"/>
        <end position="787"/>
    </location>
</feature>
<dbReference type="SUPFAM" id="SSF48208">
    <property type="entry name" value="Six-hairpin glycosidases"/>
    <property type="match status" value="1"/>
</dbReference>
<dbReference type="RefSeq" id="XP_009552673.1">
    <property type="nucleotide sequence ID" value="XM_009554378.1"/>
</dbReference>
<dbReference type="InterPro" id="IPR008928">
    <property type="entry name" value="6-hairpin_glycosidase_sf"/>
</dbReference>
<reference evidence="2 3" key="1">
    <citation type="journal article" date="2012" name="New Phytol.">
        <title>Insight into trade-off between wood decay and parasitism from the genome of a fungal forest pathogen.</title>
        <authorList>
            <person name="Olson A."/>
            <person name="Aerts A."/>
            <person name="Asiegbu F."/>
            <person name="Belbahri L."/>
            <person name="Bouzid O."/>
            <person name="Broberg A."/>
            <person name="Canback B."/>
            <person name="Coutinho P.M."/>
            <person name="Cullen D."/>
            <person name="Dalman K."/>
            <person name="Deflorio G."/>
            <person name="van Diepen L.T."/>
            <person name="Dunand C."/>
            <person name="Duplessis S."/>
            <person name="Durling M."/>
            <person name="Gonthier P."/>
            <person name="Grimwood J."/>
            <person name="Fossdal C.G."/>
            <person name="Hansson D."/>
            <person name="Henrissat B."/>
            <person name="Hietala A."/>
            <person name="Himmelstrand K."/>
            <person name="Hoffmeister D."/>
            <person name="Hogberg N."/>
            <person name="James T.Y."/>
            <person name="Karlsson M."/>
            <person name="Kohler A."/>
            <person name="Kues U."/>
            <person name="Lee Y.H."/>
            <person name="Lin Y.C."/>
            <person name="Lind M."/>
            <person name="Lindquist E."/>
            <person name="Lombard V."/>
            <person name="Lucas S."/>
            <person name="Lunden K."/>
            <person name="Morin E."/>
            <person name="Murat C."/>
            <person name="Park J."/>
            <person name="Raffaello T."/>
            <person name="Rouze P."/>
            <person name="Salamov A."/>
            <person name="Schmutz J."/>
            <person name="Solheim H."/>
            <person name="Stahlberg J."/>
            <person name="Velez H."/>
            <person name="de Vries R.P."/>
            <person name="Wiebenga A."/>
            <person name="Woodward S."/>
            <person name="Yakovlev I."/>
            <person name="Garbelotto M."/>
            <person name="Martin F."/>
            <person name="Grigoriev I.V."/>
            <person name="Stenlid J."/>
        </authorList>
    </citation>
    <scope>NUCLEOTIDE SEQUENCE [LARGE SCALE GENOMIC DNA]</scope>
    <source>
        <strain evidence="2 3">TC 32-1</strain>
    </source>
</reference>
<dbReference type="eggNOG" id="ENOG502QSHV">
    <property type="taxonomic scope" value="Eukaryota"/>
</dbReference>
<evidence type="ECO:0000313" key="2">
    <source>
        <dbReference type="EMBL" id="ETW75235.1"/>
    </source>
</evidence>
<keyword evidence="3" id="KW-1185">Reference proteome</keyword>
<proteinExistence type="predicted"/>
<dbReference type="KEGG" id="hir:HETIRDRAFT_126950"/>
<dbReference type="Gene3D" id="1.50.10.10">
    <property type="match status" value="1"/>
</dbReference>
<accession>W4JQ77</accession>
<dbReference type="InParanoid" id="W4JQ77"/>
<evidence type="ECO:0008006" key="4">
    <source>
        <dbReference type="Google" id="ProtNLM"/>
    </source>
</evidence>
<evidence type="ECO:0000256" key="1">
    <source>
        <dbReference type="SAM" id="SignalP"/>
    </source>
</evidence>
<protein>
    <recommendedName>
        <fullName evidence="4">Glycoside hydrolase family 65 protein</fullName>
    </recommendedName>
</protein>
<dbReference type="HOGENOM" id="CLU_024197_0_0_1"/>